<keyword evidence="8" id="KW-1185">Reference proteome</keyword>
<dbReference type="SUPFAM" id="SSF88946">
    <property type="entry name" value="Sigma2 domain of RNA polymerase sigma factors"/>
    <property type="match status" value="1"/>
</dbReference>
<dbReference type="InterPro" id="IPR014327">
    <property type="entry name" value="RNA_pol_sigma70_bacteroid"/>
</dbReference>
<dbReference type="Gene3D" id="1.10.10.10">
    <property type="entry name" value="Winged helix-like DNA-binding domain superfamily/Winged helix DNA-binding domain"/>
    <property type="match status" value="1"/>
</dbReference>
<dbReference type="Gene3D" id="1.10.1740.10">
    <property type="match status" value="1"/>
</dbReference>
<dbReference type="Pfam" id="PF04542">
    <property type="entry name" value="Sigma70_r2"/>
    <property type="match status" value="1"/>
</dbReference>
<protein>
    <submittedName>
        <fullName evidence="7">RNA polymerase sigma-70 factor</fullName>
    </submittedName>
</protein>
<dbReference type="NCBIfam" id="TIGR02985">
    <property type="entry name" value="Sig70_bacteroi1"/>
    <property type="match status" value="1"/>
</dbReference>
<organism evidence="7 8">
    <name type="scientific">Parapedobacter deserti</name>
    <dbReference type="NCBI Taxonomy" id="1912957"/>
    <lineage>
        <taxon>Bacteria</taxon>
        <taxon>Pseudomonadati</taxon>
        <taxon>Bacteroidota</taxon>
        <taxon>Sphingobacteriia</taxon>
        <taxon>Sphingobacteriales</taxon>
        <taxon>Sphingobacteriaceae</taxon>
        <taxon>Parapedobacter</taxon>
    </lineage>
</organism>
<dbReference type="EMBL" id="JBHRTA010000003">
    <property type="protein sequence ID" value="MFC3196112.1"/>
    <property type="molecule type" value="Genomic_DNA"/>
</dbReference>
<comment type="caution">
    <text evidence="7">The sequence shown here is derived from an EMBL/GenBank/DDBJ whole genome shotgun (WGS) entry which is preliminary data.</text>
</comment>
<reference evidence="8" key="1">
    <citation type="journal article" date="2019" name="Int. J. Syst. Evol. Microbiol.">
        <title>The Global Catalogue of Microorganisms (GCM) 10K type strain sequencing project: providing services to taxonomists for standard genome sequencing and annotation.</title>
        <authorList>
            <consortium name="The Broad Institute Genomics Platform"/>
            <consortium name="The Broad Institute Genome Sequencing Center for Infectious Disease"/>
            <person name="Wu L."/>
            <person name="Ma J."/>
        </authorList>
    </citation>
    <scope>NUCLEOTIDE SEQUENCE [LARGE SCALE GENOMIC DNA]</scope>
    <source>
        <strain evidence="8">KCTC 52416</strain>
    </source>
</reference>
<evidence type="ECO:0000313" key="7">
    <source>
        <dbReference type="EMBL" id="MFC3196112.1"/>
    </source>
</evidence>
<name>A0ABV7JFS2_9SPHI</name>
<dbReference type="InterPro" id="IPR039425">
    <property type="entry name" value="RNA_pol_sigma-70-like"/>
</dbReference>
<accession>A0ABV7JFS2</accession>
<evidence type="ECO:0000256" key="3">
    <source>
        <dbReference type="ARBA" id="ARBA00023082"/>
    </source>
</evidence>
<dbReference type="InterPro" id="IPR014284">
    <property type="entry name" value="RNA_pol_sigma-70_dom"/>
</dbReference>
<dbReference type="PANTHER" id="PTHR43133:SF46">
    <property type="entry name" value="RNA POLYMERASE SIGMA-70 FACTOR ECF SUBFAMILY"/>
    <property type="match status" value="1"/>
</dbReference>
<dbReference type="SUPFAM" id="SSF88659">
    <property type="entry name" value="Sigma3 and sigma4 domains of RNA polymerase sigma factors"/>
    <property type="match status" value="1"/>
</dbReference>
<gene>
    <name evidence="7" type="ORF">ACFOET_00665</name>
</gene>
<dbReference type="InterPro" id="IPR013325">
    <property type="entry name" value="RNA_pol_sigma_r2"/>
</dbReference>
<evidence type="ECO:0000259" key="5">
    <source>
        <dbReference type="Pfam" id="PF04542"/>
    </source>
</evidence>
<dbReference type="InterPro" id="IPR036388">
    <property type="entry name" value="WH-like_DNA-bd_sf"/>
</dbReference>
<dbReference type="InterPro" id="IPR007627">
    <property type="entry name" value="RNA_pol_sigma70_r2"/>
</dbReference>
<dbReference type="InterPro" id="IPR013324">
    <property type="entry name" value="RNA_pol_sigma_r3/r4-like"/>
</dbReference>
<dbReference type="InterPro" id="IPR013249">
    <property type="entry name" value="RNA_pol_sigma70_r4_t2"/>
</dbReference>
<keyword evidence="4" id="KW-0804">Transcription</keyword>
<keyword evidence="3" id="KW-0731">Sigma factor</keyword>
<dbReference type="Pfam" id="PF08281">
    <property type="entry name" value="Sigma70_r4_2"/>
    <property type="match status" value="1"/>
</dbReference>
<evidence type="ECO:0000256" key="4">
    <source>
        <dbReference type="ARBA" id="ARBA00023163"/>
    </source>
</evidence>
<dbReference type="NCBIfam" id="TIGR02937">
    <property type="entry name" value="sigma70-ECF"/>
    <property type="match status" value="1"/>
</dbReference>
<evidence type="ECO:0000256" key="1">
    <source>
        <dbReference type="ARBA" id="ARBA00010641"/>
    </source>
</evidence>
<evidence type="ECO:0000313" key="8">
    <source>
        <dbReference type="Proteomes" id="UP001595526"/>
    </source>
</evidence>
<evidence type="ECO:0000259" key="6">
    <source>
        <dbReference type="Pfam" id="PF08281"/>
    </source>
</evidence>
<feature type="domain" description="RNA polymerase sigma-70 region 2" evidence="5">
    <location>
        <begin position="31"/>
        <end position="96"/>
    </location>
</feature>
<proteinExistence type="inferred from homology"/>
<evidence type="ECO:0000256" key="2">
    <source>
        <dbReference type="ARBA" id="ARBA00023015"/>
    </source>
</evidence>
<comment type="similarity">
    <text evidence="1">Belongs to the sigma-70 factor family. ECF subfamily.</text>
</comment>
<dbReference type="PANTHER" id="PTHR43133">
    <property type="entry name" value="RNA POLYMERASE ECF-TYPE SIGMA FACTO"/>
    <property type="match status" value="1"/>
</dbReference>
<keyword evidence="2" id="KW-0805">Transcription regulation</keyword>
<feature type="domain" description="RNA polymerase sigma factor 70 region 4 type 2" evidence="6">
    <location>
        <begin position="125"/>
        <end position="176"/>
    </location>
</feature>
<dbReference type="Proteomes" id="UP001595526">
    <property type="component" value="Unassembled WGS sequence"/>
</dbReference>
<dbReference type="RefSeq" id="WP_379018502.1">
    <property type="nucleotide sequence ID" value="NZ_JBHRTA010000003.1"/>
</dbReference>
<sequence length="194" mass="22948">MKKASVLTDLSDEGLVGLIKNDDRAAFVAIYDKYWEEMYTCAFHFLPHREVCEDVVHDVFLKLWKSRRKININSLRNFLYVAVKNTVLNKIRAQRKHVAIAEQEMLLLASEQADHELALKEIRGIFERSLDDLPDKCRQILILSRKEHLSNKEIAERLNISTKTVENQINIALKRIRWRMQDFLRLLIFYFLFG</sequence>